<evidence type="ECO:0000313" key="1">
    <source>
        <dbReference type="EMBL" id="MUI37947.1"/>
    </source>
</evidence>
<gene>
    <name evidence="1" type="ORF">GNQ48_23360</name>
</gene>
<dbReference type="AlphaFoldDB" id="A0A7U0JTS9"/>
<dbReference type="Proteomes" id="UP000433532">
    <property type="component" value="Unassembled WGS sequence"/>
</dbReference>
<evidence type="ECO:0000313" key="2">
    <source>
        <dbReference type="Proteomes" id="UP000433532"/>
    </source>
</evidence>
<dbReference type="Pfam" id="PF05449">
    <property type="entry name" value="Phage_holin_3_7"/>
    <property type="match status" value="1"/>
</dbReference>
<comment type="caution">
    <text evidence="1">The sequence shown here is derived from an EMBL/GenBank/DDBJ whole genome shotgun (WGS) entry which is preliminary data.</text>
</comment>
<name>A0A7U0JTS9_PSEAI</name>
<dbReference type="InterPro" id="IPR008473">
    <property type="entry name" value="Phage_holin_3_7"/>
</dbReference>
<accession>A0A7U0JTS9</accession>
<protein>
    <submittedName>
        <fullName evidence="1">Phage holin family protein</fullName>
    </submittedName>
</protein>
<proteinExistence type="predicted"/>
<organism evidence="1 2">
    <name type="scientific">Pseudomonas aeruginosa</name>
    <dbReference type="NCBI Taxonomy" id="287"/>
    <lineage>
        <taxon>Bacteria</taxon>
        <taxon>Pseudomonadati</taxon>
        <taxon>Pseudomonadota</taxon>
        <taxon>Gammaproteobacteria</taxon>
        <taxon>Pseudomonadales</taxon>
        <taxon>Pseudomonadaceae</taxon>
        <taxon>Pseudomonas</taxon>
    </lineage>
</organism>
<dbReference type="EMBL" id="WOAD01000024">
    <property type="protein sequence ID" value="MUI37947.1"/>
    <property type="molecule type" value="Genomic_DNA"/>
</dbReference>
<sequence>MVQLLLTQATFWLCVGMFLRLFTYQRGEARYRFGISCLAWLVMGSAGSAALYILKGWLVVPPHAWPLVVLLGVFAWALFRTRGNLARVWRIQ</sequence>
<reference evidence="1 2" key="1">
    <citation type="submission" date="2019-11" db="EMBL/GenBank/DDBJ databases">
        <title>Genomes of ocular Pseudomonas aeruginosa isolates.</title>
        <authorList>
            <person name="Khan M."/>
            <person name="Rice S.A."/>
            <person name="Willcox M.D.P."/>
            <person name="Stapleton F."/>
        </authorList>
    </citation>
    <scope>NUCLEOTIDE SEQUENCE [LARGE SCALE GENOMIC DNA]</scope>
    <source>
        <strain evidence="1 2">PA221</strain>
    </source>
</reference>
<dbReference type="KEGG" id="ppaa:B7D75_05820"/>